<keyword evidence="1" id="KW-0812">Transmembrane</keyword>
<protein>
    <submittedName>
        <fullName evidence="2">Zinc ribbon domain-containing protein</fullName>
    </submittedName>
</protein>
<evidence type="ECO:0000256" key="1">
    <source>
        <dbReference type="SAM" id="Phobius"/>
    </source>
</evidence>
<evidence type="ECO:0000313" key="3">
    <source>
        <dbReference type="Proteomes" id="UP000663281"/>
    </source>
</evidence>
<feature type="transmembrane region" description="Helical" evidence="1">
    <location>
        <begin position="46"/>
        <end position="66"/>
    </location>
</feature>
<dbReference type="EMBL" id="CP071504">
    <property type="protein sequence ID" value="QSX28465.1"/>
    <property type="molecule type" value="Genomic_DNA"/>
</dbReference>
<keyword evidence="1" id="KW-0472">Membrane</keyword>
<sequence length="105" mass="11594">MALIQCPVCGKRISSKAKQCAHCSTGVDGDMHSRMRIAHIQKTQRLMNQSFVAMTLFIAGVVIWFWGGEAAEGIRVQAGALCFSLGFIGYLITRVQIVLHKRKSI</sequence>
<dbReference type="KEGG" id="scyp:JYB88_09075"/>
<keyword evidence="1" id="KW-1133">Transmembrane helix</keyword>
<gene>
    <name evidence="2" type="ORF">JYB88_09075</name>
</gene>
<reference evidence="2 3" key="1">
    <citation type="submission" date="2021-03" db="EMBL/GenBank/DDBJ databases">
        <title>Novel species identification of genus Shewanella.</title>
        <authorList>
            <person name="Liu G."/>
            <person name="Zhang Q."/>
        </authorList>
    </citation>
    <scope>NUCLEOTIDE SEQUENCE [LARGE SCALE GENOMIC DNA]</scope>
    <source>
        <strain evidence="2 3">FJAT-53726</strain>
    </source>
</reference>
<evidence type="ECO:0000313" key="2">
    <source>
        <dbReference type="EMBL" id="QSX28465.1"/>
    </source>
</evidence>
<keyword evidence="3" id="KW-1185">Reference proteome</keyword>
<dbReference type="AlphaFoldDB" id="A0A974XHH1"/>
<dbReference type="Proteomes" id="UP000663281">
    <property type="component" value="Chromosome"/>
</dbReference>
<organism evidence="2 3">
    <name type="scientific">Shewanella cyperi</name>
    <dbReference type="NCBI Taxonomy" id="2814292"/>
    <lineage>
        <taxon>Bacteria</taxon>
        <taxon>Pseudomonadati</taxon>
        <taxon>Pseudomonadota</taxon>
        <taxon>Gammaproteobacteria</taxon>
        <taxon>Alteromonadales</taxon>
        <taxon>Shewanellaceae</taxon>
        <taxon>Shewanella</taxon>
    </lineage>
</organism>
<name>A0A974XHH1_9GAMM</name>
<accession>A0A974XHH1</accession>
<dbReference type="RefSeq" id="WP_207323903.1">
    <property type="nucleotide sequence ID" value="NZ_CP071504.1"/>
</dbReference>
<proteinExistence type="predicted"/>
<feature type="transmembrane region" description="Helical" evidence="1">
    <location>
        <begin position="78"/>
        <end position="99"/>
    </location>
</feature>